<proteinExistence type="predicted"/>
<dbReference type="Pfam" id="PF13445">
    <property type="entry name" value="zf-RING_UBOX"/>
    <property type="match status" value="1"/>
</dbReference>
<dbReference type="EMBL" id="JADGIZ020000018">
    <property type="protein sequence ID" value="KAL2916157.1"/>
    <property type="molecule type" value="Genomic_DNA"/>
</dbReference>
<dbReference type="InterPro" id="IPR027370">
    <property type="entry name" value="Znf-RING_euk"/>
</dbReference>
<dbReference type="InterPro" id="IPR013083">
    <property type="entry name" value="Znf_RING/FYVE/PHD"/>
</dbReference>
<keyword evidence="3" id="KW-0862">Zinc</keyword>
<dbReference type="InterPro" id="IPR001841">
    <property type="entry name" value="Znf_RING"/>
</dbReference>
<feature type="domain" description="RING-type" evidence="6">
    <location>
        <begin position="499"/>
        <end position="542"/>
    </location>
</feature>
<name>A0ABR4N9I8_9FUNG</name>
<evidence type="ECO:0000256" key="5">
    <source>
        <dbReference type="SAM" id="Coils"/>
    </source>
</evidence>
<evidence type="ECO:0000256" key="1">
    <source>
        <dbReference type="ARBA" id="ARBA00022723"/>
    </source>
</evidence>
<evidence type="ECO:0000259" key="6">
    <source>
        <dbReference type="PROSITE" id="PS50089"/>
    </source>
</evidence>
<dbReference type="SUPFAM" id="SSF57850">
    <property type="entry name" value="RING/U-box"/>
    <property type="match status" value="1"/>
</dbReference>
<evidence type="ECO:0000313" key="7">
    <source>
        <dbReference type="EMBL" id="KAL2916157.1"/>
    </source>
</evidence>
<accession>A0ABR4N9I8</accession>
<keyword evidence="8" id="KW-1185">Reference proteome</keyword>
<sequence>MLPQPLQPLQPMGRPRAISFAEQPASRSCPLASMSALHESVAPPEITIEQSLKAAMLCAGSSSTATRCTRSTNVGVRSRRLKLAASLILDHPRIAPSDYVEEYAQAQQQIQLELQAKNDRIARLRQQDIADHRFARSQEEAERLLIEETRKRIETDKENRAVKAAYEKCMAEYEAYRASVKYEESQRETREQLIKDQENSIEDLKQQNVQLNYRIDELKVATIKYERKMDDLEKSLQQLLRSAVQRNEHLIQSEGTLREENVQLQKRLRELIDANKEVTANYQIVKKNHDLKRHEFEELTLELEEAKSACQLALKNKKQLQNELTATQKTRNELQERIKNLESVLVRKEKDIADLLNKINETINEYELKLERKEEQMWAMSMQLSEETQKNHAAQQAAAAKEKAHTFTVDPDVIGDIEKRWQAKEKSLTDEIDRLVGEIHIRDEKITGKNQTLISEQVADLTKKQFHPRMERLKTIEHDIKNRMEEYALAEERMETGFLCPRDLKFFKVPMTLSPCGHTFCKGCLDAIREENYNTIKCEVCQASATAVYRNEQIETIGEQFARRKHLTLSFLEWIKTLKVYLPSDDGD</sequence>
<feature type="coiled-coil region" evidence="5">
    <location>
        <begin position="100"/>
        <end position="127"/>
    </location>
</feature>
<feature type="coiled-coil region" evidence="5">
    <location>
        <begin position="187"/>
        <end position="383"/>
    </location>
</feature>
<reference evidence="7 8" key="1">
    <citation type="submission" date="2023-09" db="EMBL/GenBank/DDBJ databases">
        <title>Pangenome analysis of Batrachochytrium dendrobatidis and related Chytrids.</title>
        <authorList>
            <person name="Yacoub M.N."/>
            <person name="Stajich J.E."/>
            <person name="James T.Y."/>
        </authorList>
    </citation>
    <scope>NUCLEOTIDE SEQUENCE [LARGE SCALE GENOMIC DNA]</scope>
    <source>
        <strain evidence="7 8">JEL0888</strain>
    </source>
</reference>
<evidence type="ECO:0000256" key="3">
    <source>
        <dbReference type="ARBA" id="ARBA00022833"/>
    </source>
</evidence>
<dbReference type="PROSITE" id="PS50089">
    <property type="entry name" value="ZF_RING_2"/>
    <property type="match status" value="1"/>
</dbReference>
<dbReference type="Proteomes" id="UP001527925">
    <property type="component" value="Unassembled WGS sequence"/>
</dbReference>
<evidence type="ECO:0000256" key="2">
    <source>
        <dbReference type="ARBA" id="ARBA00022771"/>
    </source>
</evidence>
<evidence type="ECO:0000256" key="4">
    <source>
        <dbReference type="PROSITE-ProRule" id="PRU00175"/>
    </source>
</evidence>
<organism evidence="7 8">
    <name type="scientific">Polyrhizophydium stewartii</name>
    <dbReference type="NCBI Taxonomy" id="2732419"/>
    <lineage>
        <taxon>Eukaryota</taxon>
        <taxon>Fungi</taxon>
        <taxon>Fungi incertae sedis</taxon>
        <taxon>Chytridiomycota</taxon>
        <taxon>Chytridiomycota incertae sedis</taxon>
        <taxon>Chytridiomycetes</taxon>
        <taxon>Rhizophydiales</taxon>
        <taxon>Rhizophydiales incertae sedis</taxon>
        <taxon>Polyrhizophydium</taxon>
    </lineage>
</organism>
<keyword evidence="2 4" id="KW-0863">Zinc-finger</keyword>
<keyword evidence="5" id="KW-0175">Coiled coil</keyword>
<evidence type="ECO:0000313" key="8">
    <source>
        <dbReference type="Proteomes" id="UP001527925"/>
    </source>
</evidence>
<dbReference type="Gene3D" id="3.30.40.10">
    <property type="entry name" value="Zinc/RING finger domain, C3HC4 (zinc finger)"/>
    <property type="match status" value="1"/>
</dbReference>
<dbReference type="InterPro" id="IPR017907">
    <property type="entry name" value="Znf_RING_CS"/>
</dbReference>
<comment type="caution">
    <text evidence="7">The sequence shown here is derived from an EMBL/GenBank/DDBJ whole genome shotgun (WGS) entry which is preliminary data.</text>
</comment>
<keyword evidence="1" id="KW-0479">Metal-binding</keyword>
<protein>
    <recommendedName>
        <fullName evidence="6">RING-type domain-containing protein</fullName>
    </recommendedName>
</protein>
<dbReference type="PROSITE" id="PS00518">
    <property type="entry name" value="ZF_RING_1"/>
    <property type="match status" value="1"/>
</dbReference>
<gene>
    <name evidence="7" type="ORF">HK105_204248</name>
</gene>